<evidence type="ECO:0000256" key="2">
    <source>
        <dbReference type="ARBA" id="ARBA00022603"/>
    </source>
</evidence>
<keyword evidence="1" id="KW-0479">Metal-binding</keyword>
<dbReference type="AlphaFoldDB" id="A0A1C3RJB2"/>
<feature type="active site" evidence="7">
    <location>
        <position position="403"/>
    </location>
</feature>
<dbReference type="Gene3D" id="2.40.50.140">
    <property type="entry name" value="Nucleic acid-binding proteins"/>
    <property type="match status" value="1"/>
</dbReference>
<evidence type="ECO:0000313" key="10">
    <source>
        <dbReference type="EMBL" id="SCA57345.1"/>
    </source>
</evidence>
<dbReference type="InterPro" id="IPR030390">
    <property type="entry name" value="MeTrfase_TrmA_AS"/>
</dbReference>
<feature type="region of interest" description="Disordered" evidence="8">
    <location>
        <begin position="1"/>
        <end position="23"/>
    </location>
</feature>
<keyword evidence="1" id="KW-0004">4Fe-4S</keyword>
<dbReference type="InterPro" id="IPR010280">
    <property type="entry name" value="U5_MeTrfase_fam"/>
</dbReference>
<evidence type="ECO:0000313" key="11">
    <source>
        <dbReference type="Proteomes" id="UP000231658"/>
    </source>
</evidence>
<dbReference type="RefSeq" id="WP_083223079.1">
    <property type="nucleotide sequence ID" value="NZ_FLYE01000044.1"/>
</dbReference>
<comment type="similarity">
    <text evidence="6">Belongs to the class I-like SAM-binding methyltransferase superfamily. RNA M5U methyltransferase family.</text>
</comment>
<dbReference type="EMBL" id="FLYE01000044">
    <property type="protein sequence ID" value="SCA57345.1"/>
    <property type="molecule type" value="Genomic_DNA"/>
</dbReference>
<keyword evidence="4 6" id="KW-0949">S-adenosyl-L-methionine</keyword>
<keyword evidence="1" id="KW-0408">Iron</keyword>
<dbReference type="PROSITE" id="PS51687">
    <property type="entry name" value="SAM_MT_RNA_M5U"/>
    <property type="match status" value="1"/>
</dbReference>
<feature type="domain" description="TRAM" evidence="9">
    <location>
        <begin position="21"/>
        <end position="80"/>
    </location>
</feature>
<dbReference type="Gene3D" id="2.40.50.1070">
    <property type="match status" value="1"/>
</dbReference>
<evidence type="ECO:0000256" key="6">
    <source>
        <dbReference type="PROSITE-ProRule" id="PRU01024"/>
    </source>
</evidence>
<gene>
    <name evidence="10" type="ORF">MTBPR1_50101</name>
</gene>
<feature type="binding site" evidence="6">
    <location>
        <position position="329"/>
    </location>
    <ligand>
        <name>S-adenosyl-L-methionine</name>
        <dbReference type="ChEBI" id="CHEBI:59789"/>
    </ligand>
</feature>
<dbReference type="GO" id="GO:0051539">
    <property type="term" value="F:4 iron, 4 sulfur cluster binding"/>
    <property type="evidence" value="ECO:0007669"/>
    <property type="project" value="UniProtKB-KW"/>
</dbReference>
<evidence type="ECO:0000256" key="3">
    <source>
        <dbReference type="ARBA" id="ARBA00022679"/>
    </source>
</evidence>
<feature type="compositionally biased region" description="Basic residues" evidence="8">
    <location>
        <begin position="1"/>
        <end position="22"/>
    </location>
</feature>
<keyword evidence="2 6" id="KW-0489">Methyltransferase</keyword>
<dbReference type="PROSITE" id="PS50926">
    <property type="entry name" value="TRAM"/>
    <property type="match status" value="1"/>
</dbReference>
<evidence type="ECO:0000256" key="1">
    <source>
        <dbReference type="ARBA" id="ARBA00022485"/>
    </source>
</evidence>
<dbReference type="PROSITE" id="PS01230">
    <property type="entry name" value="TRMA_1"/>
    <property type="match status" value="1"/>
</dbReference>
<dbReference type="OrthoDB" id="9804590at2"/>
<feature type="binding site" evidence="6">
    <location>
        <position position="282"/>
    </location>
    <ligand>
        <name>S-adenosyl-L-methionine</name>
        <dbReference type="ChEBI" id="CHEBI:59789"/>
    </ligand>
</feature>
<dbReference type="GO" id="GO:0070041">
    <property type="term" value="F:rRNA (uridine-C5-)-methyltransferase activity"/>
    <property type="evidence" value="ECO:0007669"/>
    <property type="project" value="TreeGrafter"/>
</dbReference>
<organism evidence="10 11">
    <name type="scientific">Candidatus Terasakiella magnetica</name>
    <dbReference type="NCBI Taxonomy" id="1867952"/>
    <lineage>
        <taxon>Bacteria</taxon>
        <taxon>Pseudomonadati</taxon>
        <taxon>Pseudomonadota</taxon>
        <taxon>Alphaproteobacteria</taxon>
        <taxon>Rhodospirillales</taxon>
        <taxon>Terasakiellaceae</taxon>
        <taxon>Terasakiella</taxon>
    </lineage>
</organism>
<dbReference type="InterPro" id="IPR002792">
    <property type="entry name" value="TRAM_dom"/>
</dbReference>
<dbReference type="Gene3D" id="3.40.50.150">
    <property type="entry name" value="Vaccinia Virus protein VP39"/>
    <property type="match status" value="1"/>
</dbReference>
<protein>
    <submittedName>
        <fullName evidence="10">Putative RNA methyltransferase</fullName>
    </submittedName>
</protein>
<evidence type="ECO:0000256" key="8">
    <source>
        <dbReference type="SAM" id="MobiDB-lite"/>
    </source>
</evidence>
<feature type="active site" description="Nucleophile" evidence="6">
    <location>
        <position position="403"/>
    </location>
</feature>
<sequence length="446" mass="49455">MPRPFSTRRRSRPNTTKTKKPSLPKELMEVSIYSVGAKGDGLGRDDTGHDFFVPYTVEGDVVKVRVTDKRQDAYIGEVKEIITPSTHRIEAPCPHYTKCGGCNLQHMDEHYYHEWKTHKVIDIIRRSGIIHEMEPAFFGKPSARRRASFAVMKKGKKIIFGFNARSSHRIEEIGNCLLLTPELNALITPLRELLPKIMKQEGRGDIIINFPLESSDIVFSLPGRLEFKAHEHLMAFVEKHNVGRVSWRENGRGEPDTIAQHCAVTTEFSGSSIELPPAPFLQPSKEGEQALVDFALSALNGEKKVLDLYAGCGSFTFALATKSIVHAVESNGAALKALELSAGRAGIGGRITTEVRDLDRQPLMGKELAKYDAVLFDPPRAGAREQAEALAESDIKLIIAISCNPATFGRDAAALLNGGYELEKIMPVDQFTWSDHVEVAAIFRRP</sequence>
<dbReference type="GO" id="GO:0070475">
    <property type="term" value="P:rRNA base methylation"/>
    <property type="evidence" value="ECO:0007669"/>
    <property type="project" value="TreeGrafter"/>
</dbReference>
<name>A0A1C3RJB2_9PROT</name>
<evidence type="ECO:0000256" key="4">
    <source>
        <dbReference type="ARBA" id="ARBA00022691"/>
    </source>
</evidence>
<dbReference type="SUPFAM" id="SSF53335">
    <property type="entry name" value="S-adenosyl-L-methionine-dependent methyltransferases"/>
    <property type="match status" value="1"/>
</dbReference>
<keyword evidence="5" id="KW-0411">Iron-sulfur</keyword>
<accession>A0A1C3RJB2</accession>
<proteinExistence type="inferred from homology"/>
<dbReference type="SUPFAM" id="SSF50249">
    <property type="entry name" value="Nucleic acid-binding proteins"/>
    <property type="match status" value="1"/>
</dbReference>
<evidence type="ECO:0000259" key="9">
    <source>
        <dbReference type="PROSITE" id="PS50926"/>
    </source>
</evidence>
<dbReference type="CDD" id="cd02440">
    <property type="entry name" value="AdoMet_MTases"/>
    <property type="match status" value="1"/>
</dbReference>
<keyword evidence="11" id="KW-1185">Reference proteome</keyword>
<dbReference type="Pfam" id="PF05958">
    <property type="entry name" value="tRNA_U5-meth_tr"/>
    <property type="match status" value="1"/>
</dbReference>
<feature type="binding site" evidence="6">
    <location>
        <position position="377"/>
    </location>
    <ligand>
        <name>S-adenosyl-L-methionine</name>
        <dbReference type="ChEBI" id="CHEBI:59789"/>
    </ligand>
</feature>
<dbReference type="PANTHER" id="PTHR11061">
    <property type="entry name" value="RNA M5U METHYLTRANSFERASE"/>
    <property type="match status" value="1"/>
</dbReference>
<evidence type="ECO:0000256" key="7">
    <source>
        <dbReference type="PROSITE-ProRule" id="PRU10015"/>
    </source>
</evidence>
<dbReference type="STRING" id="1867952.MTBPR1_50101"/>
<feature type="binding site" evidence="6">
    <location>
        <position position="309"/>
    </location>
    <ligand>
        <name>S-adenosyl-L-methionine</name>
        <dbReference type="ChEBI" id="CHEBI:59789"/>
    </ligand>
</feature>
<dbReference type="PANTHER" id="PTHR11061:SF49">
    <property type="entry name" value="23S RRNA (URACIL(1939)-C(5))-METHYLTRANSFERASE RLMD"/>
    <property type="match status" value="1"/>
</dbReference>
<reference evidence="10 11" key="1">
    <citation type="submission" date="2016-07" db="EMBL/GenBank/DDBJ databases">
        <authorList>
            <person name="Lefevre C.T."/>
        </authorList>
    </citation>
    <scope>NUCLEOTIDE SEQUENCE [LARGE SCALE GENOMIC DNA]</scope>
    <source>
        <strain evidence="10">PR1</strain>
    </source>
</reference>
<keyword evidence="3 6" id="KW-0808">Transferase</keyword>
<dbReference type="InterPro" id="IPR012340">
    <property type="entry name" value="NA-bd_OB-fold"/>
</dbReference>
<evidence type="ECO:0000256" key="5">
    <source>
        <dbReference type="ARBA" id="ARBA00023014"/>
    </source>
</evidence>
<dbReference type="Proteomes" id="UP000231658">
    <property type="component" value="Unassembled WGS sequence"/>
</dbReference>
<dbReference type="InterPro" id="IPR029063">
    <property type="entry name" value="SAM-dependent_MTases_sf"/>
</dbReference>
<dbReference type="Pfam" id="PF01938">
    <property type="entry name" value="TRAM"/>
    <property type="match status" value="1"/>
</dbReference>